<reference evidence="2 3" key="1">
    <citation type="journal article" date="2015" name="Int. J. Syst. Evol. Microbiol.">
        <title>Streptomyces gilvifuscus sp. nov., an actinomycete that produces antibacterial compounds isolated from soil.</title>
        <authorList>
            <person name="Nguyen T.M."/>
            <person name="Kim J."/>
        </authorList>
    </citation>
    <scope>NUCLEOTIDE SEQUENCE [LARGE SCALE GENOMIC DNA]</scope>
    <source>
        <strain evidence="2 3">T113</strain>
    </source>
</reference>
<keyword evidence="3" id="KW-1185">Reference proteome</keyword>
<evidence type="ECO:0000313" key="2">
    <source>
        <dbReference type="EMBL" id="MDC2961430.1"/>
    </source>
</evidence>
<accession>A0ABT5G9E3</accession>
<dbReference type="Pfam" id="PF13490">
    <property type="entry name" value="zf-HC2"/>
    <property type="match status" value="1"/>
</dbReference>
<gene>
    <name evidence="2" type="ORF">PO587_44125</name>
</gene>
<sequence>MTEAHCQNQKSGEKAAIEECRTVCELLTDHELRALAAGAERVVRAHLATCDACRDRHCRASVPAHLSLLRDALACNKDRHTPACAAARGQCGHRSPSGRRPFRSAVTMPITLSQWVSRTALSVS</sequence>
<proteinExistence type="predicted"/>
<evidence type="ECO:0000259" key="1">
    <source>
        <dbReference type="Pfam" id="PF13490"/>
    </source>
</evidence>
<organism evidence="2 3">
    <name type="scientific">Streptomyces gilvifuscus</name>
    <dbReference type="NCBI Taxonomy" id="1550617"/>
    <lineage>
        <taxon>Bacteria</taxon>
        <taxon>Bacillati</taxon>
        <taxon>Actinomycetota</taxon>
        <taxon>Actinomycetes</taxon>
        <taxon>Kitasatosporales</taxon>
        <taxon>Streptomycetaceae</taxon>
        <taxon>Streptomyces</taxon>
    </lineage>
</organism>
<dbReference type="RefSeq" id="WP_272179249.1">
    <property type="nucleotide sequence ID" value="NZ_JAQOSK010000036.1"/>
</dbReference>
<comment type="caution">
    <text evidence="2">The sequence shown here is derived from an EMBL/GenBank/DDBJ whole genome shotgun (WGS) entry which is preliminary data.</text>
</comment>
<protein>
    <submittedName>
        <fullName evidence="2">Zf-HC2 domain-containing protein</fullName>
    </submittedName>
</protein>
<dbReference type="Proteomes" id="UP001221328">
    <property type="component" value="Unassembled WGS sequence"/>
</dbReference>
<dbReference type="InterPro" id="IPR027383">
    <property type="entry name" value="Znf_put"/>
</dbReference>
<name>A0ABT5G9E3_9ACTN</name>
<evidence type="ECO:0000313" key="3">
    <source>
        <dbReference type="Proteomes" id="UP001221328"/>
    </source>
</evidence>
<dbReference type="EMBL" id="JAQOSK010000036">
    <property type="protein sequence ID" value="MDC2961430.1"/>
    <property type="molecule type" value="Genomic_DNA"/>
</dbReference>
<feature type="domain" description="Putative zinc-finger" evidence="1">
    <location>
        <begin position="20"/>
        <end position="54"/>
    </location>
</feature>